<proteinExistence type="predicted"/>
<evidence type="ECO:0000313" key="3">
    <source>
        <dbReference type="Proteomes" id="UP000274601"/>
    </source>
</evidence>
<dbReference type="NCBIfam" id="TIGR02593">
    <property type="entry name" value="CRISPR_cas5"/>
    <property type="match status" value="1"/>
</dbReference>
<dbReference type="RefSeq" id="WP_246006682.1">
    <property type="nucleotide sequence ID" value="NZ_RBWU01000001.1"/>
</dbReference>
<dbReference type="InterPro" id="IPR021124">
    <property type="entry name" value="CRISPR-assoc_prot_Cas5"/>
</dbReference>
<reference evidence="2 3" key="1">
    <citation type="submission" date="2018-10" db="EMBL/GenBank/DDBJ databases">
        <title>Genomic Encyclopedia of Archaeal and Bacterial Type Strains, Phase II (KMG-II): from individual species to whole genera.</title>
        <authorList>
            <person name="Goeker M."/>
        </authorList>
    </citation>
    <scope>NUCLEOTIDE SEQUENCE [LARGE SCALE GENOMIC DNA]</scope>
    <source>
        <strain evidence="2 3">DSM 43383</strain>
    </source>
</reference>
<dbReference type="GO" id="GO:0051607">
    <property type="term" value="P:defense response to virus"/>
    <property type="evidence" value="ECO:0007669"/>
    <property type="project" value="UniProtKB-KW"/>
</dbReference>
<sequence length="221" mass="24028">MTTTRSVALEATFTAPVVSFRNPLYAGVQVTLPCPSPATVGGLLAGAAGGWDAVDRGLRFAMTFRSGGKNVDYETYHPLDASGKKASPTPRHREFLAAVVLKVWLLEDVDGWWRRLRRPVWPLRLGRSQDLVGVSLRRVTLDPGPGALRSAIVPDGAGVSGGTPLRLPTAVGPRRDRTKWDTYRYDSTGLSRTQVPESWSTEEGQAVALLPVCHPDSVAWR</sequence>
<dbReference type="Gene3D" id="3.30.70.2660">
    <property type="match status" value="1"/>
</dbReference>
<organism evidence="2 3">
    <name type="scientific">Actinomadura pelletieri DSM 43383</name>
    <dbReference type="NCBI Taxonomy" id="1120940"/>
    <lineage>
        <taxon>Bacteria</taxon>
        <taxon>Bacillati</taxon>
        <taxon>Actinomycetota</taxon>
        <taxon>Actinomycetes</taxon>
        <taxon>Streptosporangiales</taxon>
        <taxon>Thermomonosporaceae</taxon>
        <taxon>Actinomadura</taxon>
    </lineage>
</organism>
<name>A0A495QWY3_9ACTN</name>
<keyword evidence="3" id="KW-1185">Reference proteome</keyword>
<dbReference type="InterPro" id="IPR013422">
    <property type="entry name" value="CRISPR-assoc_prot_Cas5_N"/>
</dbReference>
<evidence type="ECO:0000313" key="2">
    <source>
        <dbReference type="EMBL" id="RKS78691.1"/>
    </source>
</evidence>
<dbReference type="AlphaFoldDB" id="A0A495QWY3"/>
<dbReference type="GO" id="GO:0043571">
    <property type="term" value="P:maintenance of CRISPR repeat elements"/>
    <property type="evidence" value="ECO:0007669"/>
    <property type="project" value="InterPro"/>
</dbReference>
<accession>A0A495QWY3</accession>
<evidence type="ECO:0000256" key="1">
    <source>
        <dbReference type="ARBA" id="ARBA00023118"/>
    </source>
</evidence>
<dbReference type="Pfam" id="PF09704">
    <property type="entry name" value="Cas_Cas5d"/>
    <property type="match status" value="1"/>
</dbReference>
<dbReference type="Proteomes" id="UP000274601">
    <property type="component" value="Unassembled WGS sequence"/>
</dbReference>
<comment type="caution">
    <text evidence="2">The sequence shown here is derived from an EMBL/GenBank/DDBJ whole genome shotgun (WGS) entry which is preliminary data.</text>
</comment>
<gene>
    <name evidence="2" type="ORF">BZB76_0117</name>
</gene>
<keyword evidence="1" id="KW-0051">Antiviral defense</keyword>
<dbReference type="EMBL" id="RBWU01000001">
    <property type="protein sequence ID" value="RKS78691.1"/>
    <property type="molecule type" value="Genomic_DNA"/>
</dbReference>
<dbReference type="CDD" id="cd09693">
    <property type="entry name" value="Cas5_I"/>
    <property type="match status" value="1"/>
</dbReference>
<protein>
    <submittedName>
        <fullName evidence="2">CRISPR-associated protein Cas5t</fullName>
    </submittedName>
</protein>